<dbReference type="SUPFAM" id="SSF63829">
    <property type="entry name" value="Calcium-dependent phosphotriesterase"/>
    <property type="match status" value="1"/>
</dbReference>
<proteinExistence type="inferred from homology"/>
<keyword evidence="3" id="KW-0479">Metal-binding</keyword>
<dbReference type="Pfam" id="PF08450">
    <property type="entry name" value="SGL"/>
    <property type="match status" value="1"/>
</dbReference>
<gene>
    <name evidence="5" type="ORF">SAMN02745157_4995</name>
</gene>
<keyword evidence="3" id="KW-0862">Zinc</keyword>
<dbReference type="AlphaFoldDB" id="A0A1M5NGS6"/>
<evidence type="ECO:0000256" key="1">
    <source>
        <dbReference type="ARBA" id="ARBA00008853"/>
    </source>
</evidence>
<organism evidence="5 6">
    <name type="scientific">Kaistia soli DSM 19436</name>
    <dbReference type="NCBI Taxonomy" id="1122133"/>
    <lineage>
        <taxon>Bacteria</taxon>
        <taxon>Pseudomonadati</taxon>
        <taxon>Pseudomonadota</taxon>
        <taxon>Alphaproteobacteria</taxon>
        <taxon>Hyphomicrobiales</taxon>
        <taxon>Kaistiaceae</taxon>
        <taxon>Kaistia</taxon>
    </lineage>
</organism>
<accession>A0A1M5NGS6</accession>
<dbReference type="PANTHER" id="PTHR10907:SF47">
    <property type="entry name" value="REGUCALCIN"/>
    <property type="match status" value="1"/>
</dbReference>
<keyword evidence="6" id="KW-1185">Reference proteome</keyword>
<feature type="binding site" evidence="3">
    <location>
        <position position="103"/>
    </location>
    <ligand>
        <name>substrate</name>
    </ligand>
</feature>
<comment type="similarity">
    <text evidence="1">Belongs to the SMP-30/CGR1 family.</text>
</comment>
<evidence type="ECO:0000313" key="6">
    <source>
        <dbReference type="Proteomes" id="UP000184485"/>
    </source>
</evidence>
<dbReference type="EMBL" id="FQUP01000009">
    <property type="protein sequence ID" value="SHG88635.1"/>
    <property type="molecule type" value="Genomic_DNA"/>
</dbReference>
<dbReference type="GO" id="GO:0005509">
    <property type="term" value="F:calcium ion binding"/>
    <property type="evidence" value="ECO:0007669"/>
    <property type="project" value="TreeGrafter"/>
</dbReference>
<sequence>MHDLGLSPLIPTLHRLAECPVYDDRTDRILFCNIPEGEIHGVDLKAGEEHIWRFPELVASYGLCESGRFVVALKHSVVLFDPATGQSQPLASVGADTPSVRLNDGKVGPDGAFWVGGINEAADRAAIAVLYRVDAQGAVEAKVDGIKASNGLAFTADGRTMFHTDTRGPWIDRWRFDPATGAISERTRIAEPDDSIGRPDGGAADMDGYFWSAGISAGKLNRYQPDGKLVESFDVPAAPTMPCFGGADGQSLFVTSLRDGRSEEQLARYPLSGTVFKGRAFVAGVPAFRFRDV</sequence>
<dbReference type="InterPro" id="IPR011042">
    <property type="entry name" value="6-blade_b-propeller_TolB-like"/>
</dbReference>
<dbReference type="PANTHER" id="PTHR10907">
    <property type="entry name" value="REGUCALCIN"/>
    <property type="match status" value="1"/>
</dbReference>
<feature type="binding site" evidence="3">
    <location>
        <position position="150"/>
    </location>
    <ligand>
        <name>a divalent metal cation</name>
        <dbReference type="ChEBI" id="CHEBI:60240"/>
    </ligand>
</feature>
<dbReference type="GO" id="GO:0004341">
    <property type="term" value="F:gluconolactonase activity"/>
    <property type="evidence" value="ECO:0007669"/>
    <property type="project" value="TreeGrafter"/>
</dbReference>
<evidence type="ECO:0000313" key="5">
    <source>
        <dbReference type="EMBL" id="SHG88635.1"/>
    </source>
</evidence>
<feature type="binding site" evidence="3">
    <location>
        <position position="101"/>
    </location>
    <ligand>
        <name>substrate</name>
    </ligand>
</feature>
<feature type="binding site" evidence="3">
    <location>
        <position position="200"/>
    </location>
    <ligand>
        <name>a divalent metal cation</name>
        <dbReference type="ChEBI" id="CHEBI:60240"/>
    </ligand>
</feature>
<reference evidence="5 6" key="1">
    <citation type="submission" date="2016-11" db="EMBL/GenBank/DDBJ databases">
        <authorList>
            <person name="Jaros S."/>
            <person name="Januszkiewicz K."/>
            <person name="Wedrychowicz H."/>
        </authorList>
    </citation>
    <scope>NUCLEOTIDE SEQUENCE [LARGE SCALE GENOMIC DNA]</scope>
    <source>
        <strain evidence="5 6">DSM 19436</strain>
    </source>
</reference>
<evidence type="ECO:0000259" key="4">
    <source>
        <dbReference type="Pfam" id="PF08450"/>
    </source>
</evidence>
<protein>
    <submittedName>
        <fullName evidence="5">Sugar lactone lactonase YvrE</fullName>
    </submittedName>
</protein>
<feature type="domain" description="SMP-30/Gluconolactonase/LRE-like region" evidence="4">
    <location>
        <begin position="16"/>
        <end position="257"/>
    </location>
</feature>
<dbReference type="OrthoDB" id="2633250at2"/>
<dbReference type="STRING" id="1122133.SAMN02745157_4995"/>
<dbReference type="PRINTS" id="PR01790">
    <property type="entry name" value="SMP30FAMILY"/>
</dbReference>
<dbReference type="InterPro" id="IPR013658">
    <property type="entry name" value="SGL"/>
</dbReference>
<dbReference type="InterPro" id="IPR005511">
    <property type="entry name" value="SMP-30"/>
</dbReference>
<dbReference type="Proteomes" id="UP000184485">
    <property type="component" value="Unassembled WGS sequence"/>
</dbReference>
<feature type="active site" description="Proton donor/acceptor" evidence="2">
    <location>
        <position position="200"/>
    </location>
</feature>
<dbReference type="GO" id="GO:0019853">
    <property type="term" value="P:L-ascorbic acid biosynthetic process"/>
    <property type="evidence" value="ECO:0007669"/>
    <property type="project" value="TreeGrafter"/>
</dbReference>
<name>A0A1M5NGS6_9HYPH</name>
<evidence type="ECO:0000256" key="2">
    <source>
        <dbReference type="PIRSR" id="PIRSR605511-1"/>
    </source>
</evidence>
<feature type="binding site" evidence="3">
    <location>
        <position position="18"/>
    </location>
    <ligand>
        <name>a divalent metal cation</name>
        <dbReference type="ChEBI" id="CHEBI:60240"/>
    </ligand>
</feature>
<comment type="cofactor">
    <cofactor evidence="3">
        <name>Zn(2+)</name>
        <dbReference type="ChEBI" id="CHEBI:29105"/>
    </cofactor>
    <text evidence="3">Binds 1 divalent metal cation per subunit.</text>
</comment>
<evidence type="ECO:0000256" key="3">
    <source>
        <dbReference type="PIRSR" id="PIRSR605511-2"/>
    </source>
</evidence>
<dbReference type="Gene3D" id="2.120.10.30">
    <property type="entry name" value="TolB, C-terminal domain"/>
    <property type="match status" value="1"/>
</dbReference>
<dbReference type="RefSeq" id="WP_073058468.1">
    <property type="nucleotide sequence ID" value="NZ_FQUP01000009.1"/>
</dbReference>